<dbReference type="AlphaFoldDB" id="A0A409WT88"/>
<comment type="caution">
    <text evidence="2">The sequence shown here is derived from an EMBL/GenBank/DDBJ whole genome shotgun (WGS) entry which is preliminary data.</text>
</comment>
<organism evidence="2 3">
    <name type="scientific">Gymnopilus dilepis</name>
    <dbReference type="NCBI Taxonomy" id="231916"/>
    <lineage>
        <taxon>Eukaryota</taxon>
        <taxon>Fungi</taxon>
        <taxon>Dikarya</taxon>
        <taxon>Basidiomycota</taxon>
        <taxon>Agaricomycotina</taxon>
        <taxon>Agaricomycetes</taxon>
        <taxon>Agaricomycetidae</taxon>
        <taxon>Agaricales</taxon>
        <taxon>Agaricineae</taxon>
        <taxon>Hymenogastraceae</taxon>
        <taxon>Gymnopilus</taxon>
    </lineage>
</organism>
<protein>
    <submittedName>
        <fullName evidence="2">Uncharacterized protein</fullName>
    </submittedName>
</protein>
<keyword evidence="3" id="KW-1185">Reference proteome</keyword>
<name>A0A409WT88_9AGAR</name>
<feature type="compositionally biased region" description="Basic and acidic residues" evidence="1">
    <location>
        <begin position="146"/>
        <end position="155"/>
    </location>
</feature>
<proteinExistence type="predicted"/>
<dbReference type="EMBL" id="NHYE01004840">
    <property type="protein sequence ID" value="PPQ81689.1"/>
    <property type="molecule type" value="Genomic_DNA"/>
</dbReference>
<dbReference type="OrthoDB" id="3111501at2759"/>
<evidence type="ECO:0000256" key="1">
    <source>
        <dbReference type="SAM" id="MobiDB-lite"/>
    </source>
</evidence>
<feature type="region of interest" description="Disordered" evidence="1">
    <location>
        <begin position="1"/>
        <end position="47"/>
    </location>
</feature>
<reference evidence="2 3" key="1">
    <citation type="journal article" date="2018" name="Evol. Lett.">
        <title>Horizontal gene cluster transfer increased hallucinogenic mushroom diversity.</title>
        <authorList>
            <person name="Reynolds H.T."/>
            <person name="Vijayakumar V."/>
            <person name="Gluck-Thaler E."/>
            <person name="Korotkin H.B."/>
            <person name="Matheny P.B."/>
            <person name="Slot J.C."/>
        </authorList>
    </citation>
    <scope>NUCLEOTIDE SEQUENCE [LARGE SCALE GENOMIC DNA]</scope>
    <source>
        <strain evidence="2 3">SRW20</strain>
    </source>
</reference>
<gene>
    <name evidence="2" type="ORF">CVT26_007462</name>
</gene>
<evidence type="ECO:0000313" key="3">
    <source>
        <dbReference type="Proteomes" id="UP000284706"/>
    </source>
</evidence>
<accession>A0A409WT88</accession>
<dbReference type="InParanoid" id="A0A409WT88"/>
<sequence length="727" mass="80305">MKGQKRKNMDNNAVVSSKDKRRRNDSRTLATSQNSGPEHPTHEQGESWWGKGKKFFVYAFLDGLYPSYSAPEPGTPGPVEQMAGVSYPGEDATFYCLDDGYIVPRGLVDEHDMYNAAIRGLNGEAQHSPSAFLSPSGSLSDPIESPEPRSRDASGKGKMPCTSNGSEEGFPQDFLHEGLLPGGSGRRTMQYPGNANCLPMGTGESSHIMNIDNPEEDQLDVSMHASYKDAEAQERTGDSEPWKKGGRPPKALYREGAAIAKAYHDGVARIMETYKISQKLAEIVTGLQPRVVETRKTSTWNVHQRVYKMQRPKQKEESPAAFKARQGLDYSLHVKPLGKDDRAKFKEEYEAIIMDFFFEGKGKELKTQSPAKRVESACKAMQKMAQMISRADHDIQSFGGVNYVGAEKAGRAIGGATFVSGDIVLRAIKLFNIGTQAIMLKTTAFLQAAASKEAMDRELEAGNSAVTVGNNNADRIGQPAGCPTPMVPSSSGRMGGETAHINDFNNGDPRKRGRSYLRLTYKKIYPSRSTVDWVNLVTNMVKGRFRLRNCDLSPHPGQKEFRVERISSKKWQEIGNMLTVDDFHPVTGGHNPTALGFLPWTEEEKGYQIGSREYDMIPLIVNPKGEPLLRLCQAEQFSGNVDGDCLYVILVLVKGRNLTGVTSTSNTQEHTVLCPVGVILIKSHHARYMKQEKRKSTRRWNCNIACGTVGLRACGNQRKDGNGRNVL</sequence>
<feature type="region of interest" description="Disordered" evidence="1">
    <location>
        <begin position="126"/>
        <end position="187"/>
    </location>
</feature>
<dbReference type="Proteomes" id="UP000284706">
    <property type="component" value="Unassembled WGS sequence"/>
</dbReference>
<evidence type="ECO:0000313" key="2">
    <source>
        <dbReference type="EMBL" id="PPQ81689.1"/>
    </source>
</evidence>
<feature type="compositionally biased region" description="Polar residues" evidence="1">
    <location>
        <begin position="126"/>
        <end position="139"/>
    </location>
</feature>